<accession>A0A0B7GWA6</accession>
<reference evidence="6" key="1">
    <citation type="submission" date="2015-01" db="EMBL/GenBank/DDBJ databases">
        <authorList>
            <person name="Manzoor Shahid"/>
            <person name="Zubair Saima"/>
        </authorList>
    </citation>
    <scope>NUCLEOTIDE SEQUENCE [LARGE SCALE GENOMIC DNA]</scope>
    <source>
        <strain evidence="6">V1</strain>
    </source>
</reference>
<dbReference type="SUPFAM" id="SSF81606">
    <property type="entry name" value="PP2C-like"/>
    <property type="match status" value="1"/>
</dbReference>
<dbReference type="PANTHER" id="PTHR43156">
    <property type="entry name" value="STAGE II SPORULATION PROTEIN E-RELATED"/>
    <property type="match status" value="1"/>
</dbReference>
<dbReference type="Gene3D" id="3.60.40.10">
    <property type="entry name" value="PPM-type phosphatase domain"/>
    <property type="match status" value="1"/>
</dbReference>
<evidence type="ECO:0000313" key="6">
    <source>
        <dbReference type="Proteomes" id="UP000042527"/>
    </source>
</evidence>
<dbReference type="GO" id="GO:0016791">
    <property type="term" value="F:phosphatase activity"/>
    <property type="evidence" value="ECO:0007669"/>
    <property type="project" value="TreeGrafter"/>
</dbReference>
<dbReference type="EMBL" id="CP042817">
    <property type="protein sequence ID" value="QEJ97614.1"/>
    <property type="molecule type" value="Genomic_DNA"/>
</dbReference>
<dbReference type="GeneID" id="57752636"/>
<evidence type="ECO:0000259" key="3">
    <source>
        <dbReference type="SMART" id="SM00331"/>
    </source>
</evidence>
<evidence type="ECO:0000256" key="2">
    <source>
        <dbReference type="SAM" id="Phobius"/>
    </source>
</evidence>
<dbReference type="Proteomes" id="UP000323594">
    <property type="component" value="Chromosome"/>
</dbReference>
<proteinExistence type="predicted"/>
<reference evidence="4" key="2">
    <citation type="submission" date="2015-01" db="EMBL/GenBank/DDBJ databases">
        <authorList>
            <person name="Xiang T."/>
            <person name="Song Y."/>
            <person name="Huang L."/>
            <person name="Wang B."/>
            <person name="Wu P."/>
        </authorList>
    </citation>
    <scope>NUCLEOTIDE SEQUENCE [LARGE SCALE GENOMIC DNA]</scope>
    <source>
        <strain evidence="4">V1</strain>
    </source>
</reference>
<feature type="transmembrane region" description="Helical" evidence="2">
    <location>
        <begin position="75"/>
        <end position="94"/>
    </location>
</feature>
<dbReference type="InterPro" id="IPR036457">
    <property type="entry name" value="PPM-type-like_dom_sf"/>
</dbReference>
<name>A0A0B7GWA6_TREPH</name>
<organism evidence="4 6">
    <name type="scientific">Treponema phagedenis</name>
    <dbReference type="NCBI Taxonomy" id="162"/>
    <lineage>
        <taxon>Bacteria</taxon>
        <taxon>Pseudomonadati</taxon>
        <taxon>Spirochaetota</taxon>
        <taxon>Spirochaetia</taxon>
        <taxon>Spirochaetales</taxon>
        <taxon>Treponemataceae</taxon>
        <taxon>Treponema</taxon>
    </lineage>
</organism>
<keyword evidence="2" id="KW-0472">Membrane</keyword>
<keyword evidence="2" id="KW-1133">Transmembrane helix</keyword>
<sequence>MKHILTPNFFFIVMSVLFIFVLIIFSLLGSLHFIKETITAKKQAAAVLNNELMPSKSKQKKADARLVGHGLRTKFILFALILAISIILIIGIPLQIKFSQAQKKLLADNLLSRLNILLENTAFLGQQYIPEKKILELDLLLNQIILMKEAEYVIITGENPSANENEKGLDFILATNTEEIKNEINTPYYIQGKSRFIHKGVPEIIKKITKVNIKAQNAAEYIDTGLKYLAEEQEVSKFPTNSEELKRYSEVYDMFIQIEAQLYRKFSEIADEAVGSYPAYDATDISPKNTEYLFYKPILYRQGQETKNFVHGIVFIKVSTKTLLEKIISEKNKLIKIIFFISFIAFAVGIIGAYILASIIITPIRQLVSHVAMIRDTEKKETLAEKLIQIKGKNEIAMLGSTINDLTEALAQAAIVSKDLIVGKEIQKMFIPLEKNSDGRKLTSGYTSDTHVEFFGYYEGAVGVSGDYFDYIKLDEKYYAIIKCDVAGKGVPAALIMVEIATLFQNFFKDWSFEKHGINLDSIVFRINDLIEARGFKGRFAAFTLCVFNAESGEAFFCNAGDNIIHIYDAQAKKMKQITLHQSAAAGVFESEELKKRGGFKIEKITMGKGDVLFLFTDGIEEAKRFFRNEQFKRTDYDNAEFASDNKRIMHQVGVDSEELGTDRVHKIIESVFNNKKFSLKKLHDPIPCERFDFDFSACRGTVTEVVLALISVEQVFRMYKPDTATAFDKIRVDKKVDMFLSKYFLQYPQYCSYKQKNTEFEEYLYYSYVKEDEQYDDLTILGIMKK</sequence>
<protein>
    <submittedName>
        <fullName evidence="5">SpoIIE family protein phosphatase</fullName>
    </submittedName>
    <submittedName>
        <fullName evidence="4">Stage II sporulation protein E</fullName>
    </submittedName>
</protein>
<dbReference type="GO" id="GO:0016020">
    <property type="term" value="C:membrane"/>
    <property type="evidence" value="ECO:0007669"/>
    <property type="project" value="InterPro"/>
</dbReference>
<dbReference type="Proteomes" id="UP000042527">
    <property type="component" value="Unassembled WGS sequence"/>
</dbReference>
<dbReference type="PANTHER" id="PTHR43156:SF2">
    <property type="entry name" value="STAGE II SPORULATION PROTEIN E"/>
    <property type="match status" value="1"/>
</dbReference>
<dbReference type="AlphaFoldDB" id="A0A0B7GWA6"/>
<dbReference type="Gene3D" id="6.10.340.10">
    <property type="match status" value="1"/>
</dbReference>
<evidence type="ECO:0000313" key="4">
    <source>
        <dbReference type="EMBL" id="CEM60926.1"/>
    </source>
</evidence>
<evidence type="ECO:0000256" key="1">
    <source>
        <dbReference type="ARBA" id="ARBA00022801"/>
    </source>
</evidence>
<feature type="domain" description="PPM-type phosphatase" evidence="3">
    <location>
        <begin position="449"/>
        <end position="672"/>
    </location>
</feature>
<dbReference type="InterPro" id="IPR001932">
    <property type="entry name" value="PPM-type_phosphatase-like_dom"/>
</dbReference>
<feature type="transmembrane region" description="Helical" evidence="2">
    <location>
        <begin position="337"/>
        <end position="361"/>
    </location>
</feature>
<evidence type="ECO:0000313" key="7">
    <source>
        <dbReference type="Proteomes" id="UP000323594"/>
    </source>
</evidence>
<dbReference type="EMBL" id="CDNC01000004">
    <property type="protein sequence ID" value="CEM60926.1"/>
    <property type="molecule type" value="Genomic_DNA"/>
</dbReference>
<dbReference type="InterPro" id="IPR052016">
    <property type="entry name" value="Bact_Sigma-Reg"/>
</dbReference>
<keyword evidence="1" id="KW-0378">Hydrolase</keyword>
<dbReference type="OrthoDB" id="9763484at2"/>
<keyword evidence="6" id="KW-1185">Reference proteome</keyword>
<dbReference type="RefSeq" id="WP_024753312.1">
    <property type="nucleotide sequence ID" value="NZ_CDNC01000004.1"/>
</dbReference>
<reference evidence="5 7" key="3">
    <citation type="submission" date="2019-08" db="EMBL/GenBank/DDBJ databases">
        <authorList>
            <person name="Kuhnert P."/>
        </authorList>
    </citation>
    <scope>NUCLEOTIDE SEQUENCE [LARGE SCALE GENOMIC DNA]</scope>
    <source>
        <strain evidence="5 7">B36.5</strain>
    </source>
</reference>
<gene>
    <name evidence="5" type="ORF">FUT82_06135</name>
    <name evidence="4" type="ORF">TPHV1_120055</name>
</gene>
<dbReference type="Pfam" id="PF00672">
    <property type="entry name" value="HAMP"/>
    <property type="match status" value="1"/>
</dbReference>
<dbReference type="GO" id="GO:0007165">
    <property type="term" value="P:signal transduction"/>
    <property type="evidence" value="ECO:0007669"/>
    <property type="project" value="InterPro"/>
</dbReference>
<dbReference type="SMART" id="SM00331">
    <property type="entry name" value="PP2C_SIG"/>
    <property type="match status" value="1"/>
</dbReference>
<evidence type="ECO:0000313" key="5">
    <source>
        <dbReference type="EMBL" id="QEJ97614.1"/>
    </source>
</evidence>
<dbReference type="Pfam" id="PF07228">
    <property type="entry name" value="SpoIIE"/>
    <property type="match status" value="1"/>
</dbReference>
<feature type="transmembrane region" description="Helical" evidence="2">
    <location>
        <begin position="9"/>
        <end position="34"/>
    </location>
</feature>
<keyword evidence="2" id="KW-0812">Transmembrane</keyword>
<dbReference type="InterPro" id="IPR003660">
    <property type="entry name" value="HAMP_dom"/>
</dbReference>